<sequence>MAATEPQSDISEIECTTQLGSLDIVCGANELTGAIMHLPNGSSWRLTKPLIRVKYQQAQPPFEARQVFECSRIFKPQELRTGEETAIVKVKHQVQGTAEALAFLEDWRRQTQDGLQTARGDLKELLERELENTNKIISMATLPVSLPNEHTVDEIKTLDRFRSTGCVHTPQLINVICINSLSGIYQESMAGGYTKFIFMTKLPGKRLEWDTFWGKTKEERDEIRLAFKVALMGVWAQGIDPRDRAMRNILWDEVGGQCYIVDFEDYSYIANFDPQDLSERWERLNSYKSWRIDEGQGPER</sequence>
<comment type="caution">
    <text evidence="1">The sequence shown here is derived from an EMBL/GenBank/DDBJ whole genome shotgun (WGS) entry which is preliminary data.</text>
</comment>
<gene>
    <name evidence="1" type="ORF">E8E13_004785</name>
</gene>
<name>A0A9P4TCX0_CURKU</name>
<proteinExistence type="predicted"/>
<keyword evidence="2" id="KW-1185">Reference proteome</keyword>
<dbReference type="EMBL" id="SWKU01000011">
    <property type="protein sequence ID" value="KAF3002450.1"/>
    <property type="molecule type" value="Genomic_DNA"/>
</dbReference>
<evidence type="ECO:0000313" key="2">
    <source>
        <dbReference type="Proteomes" id="UP000801428"/>
    </source>
</evidence>
<dbReference type="OrthoDB" id="5401170at2759"/>
<evidence type="ECO:0000313" key="1">
    <source>
        <dbReference type="EMBL" id="KAF3002450.1"/>
    </source>
</evidence>
<protein>
    <submittedName>
        <fullName evidence="1">Uncharacterized protein</fullName>
    </submittedName>
</protein>
<accession>A0A9P4TCX0</accession>
<dbReference type="Proteomes" id="UP000801428">
    <property type="component" value="Unassembled WGS sequence"/>
</dbReference>
<dbReference type="AlphaFoldDB" id="A0A9P4TCX0"/>
<reference evidence="1" key="1">
    <citation type="submission" date="2019-04" db="EMBL/GenBank/DDBJ databases">
        <title>Sequencing of skin fungus with MAO and IRED activity.</title>
        <authorList>
            <person name="Marsaioli A.J."/>
            <person name="Bonatto J.M.C."/>
            <person name="Reis Junior O."/>
        </authorList>
    </citation>
    <scope>NUCLEOTIDE SEQUENCE</scope>
    <source>
        <strain evidence="1">30M1</strain>
    </source>
</reference>
<organism evidence="1 2">
    <name type="scientific">Curvularia kusanoi</name>
    <name type="common">Cochliobolus kusanoi</name>
    <dbReference type="NCBI Taxonomy" id="90978"/>
    <lineage>
        <taxon>Eukaryota</taxon>
        <taxon>Fungi</taxon>
        <taxon>Dikarya</taxon>
        <taxon>Ascomycota</taxon>
        <taxon>Pezizomycotina</taxon>
        <taxon>Dothideomycetes</taxon>
        <taxon>Pleosporomycetidae</taxon>
        <taxon>Pleosporales</taxon>
        <taxon>Pleosporineae</taxon>
        <taxon>Pleosporaceae</taxon>
        <taxon>Curvularia</taxon>
    </lineage>
</organism>